<keyword evidence="4" id="KW-0564">Palmitate</keyword>
<keyword evidence="7" id="KW-1185">Reference proteome</keyword>
<evidence type="ECO:0000256" key="1">
    <source>
        <dbReference type="ARBA" id="ARBA00022475"/>
    </source>
</evidence>
<dbReference type="InterPro" id="IPR008691">
    <property type="entry name" value="LpqH"/>
</dbReference>
<evidence type="ECO:0000256" key="2">
    <source>
        <dbReference type="ARBA" id="ARBA00022729"/>
    </source>
</evidence>
<evidence type="ECO:0000256" key="4">
    <source>
        <dbReference type="ARBA" id="ARBA00023139"/>
    </source>
</evidence>
<name>A0A2I3EKP1_9MYCO</name>
<dbReference type="Pfam" id="PF05481">
    <property type="entry name" value="Myco_19_kDa"/>
    <property type="match status" value="1"/>
</dbReference>
<evidence type="ECO:0000256" key="5">
    <source>
        <dbReference type="ARBA" id="ARBA00023288"/>
    </source>
</evidence>
<dbReference type="OrthoDB" id="4625500at2"/>
<keyword evidence="1" id="KW-1003">Cell membrane</keyword>
<reference evidence="6 7" key="1">
    <citation type="submission" date="2020-12" db="EMBL/GenBank/DDBJ databases">
        <title>Complete genome sequence of Mycobacterium heckeshornense JCM 15655T, closely related to a pathogenic non-tuberculous mycobacterial species Mycobacterium xenopi.</title>
        <authorList>
            <person name="Yoshida M."/>
            <person name="Fukano H."/>
            <person name="Asakura T."/>
            <person name="Suzuki M."/>
            <person name="Hoshino Y."/>
        </authorList>
    </citation>
    <scope>NUCLEOTIDE SEQUENCE [LARGE SCALE GENOMIC DNA]</scope>
    <source>
        <strain evidence="6 7">JCM 15655</strain>
    </source>
</reference>
<protein>
    <submittedName>
        <fullName evidence="6">Uncharacterized protein</fullName>
    </submittedName>
</protein>
<evidence type="ECO:0000313" key="6">
    <source>
        <dbReference type="EMBL" id="BCO35129.1"/>
    </source>
</evidence>
<proteinExistence type="predicted"/>
<dbReference type="EMBL" id="AP024237">
    <property type="protein sequence ID" value="BCO35129.1"/>
    <property type="molecule type" value="Genomic_DNA"/>
</dbReference>
<keyword evidence="2" id="KW-0732">Signal</keyword>
<dbReference type="Proteomes" id="UP000595446">
    <property type="component" value="Chromosome"/>
</dbReference>
<accession>A0A2I3EKP1</accession>
<dbReference type="AlphaFoldDB" id="A0A2I3EKP1"/>
<keyword evidence="5" id="KW-0449">Lipoprotein</keyword>
<evidence type="ECO:0000313" key="7">
    <source>
        <dbReference type="Proteomes" id="UP000595446"/>
    </source>
</evidence>
<dbReference type="PROSITE" id="PS51257">
    <property type="entry name" value="PROKAR_LIPOPROTEIN"/>
    <property type="match status" value="1"/>
</dbReference>
<evidence type="ECO:0000256" key="3">
    <source>
        <dbReference type="ARBA" id="ARBA00023136"/>
    </source>
</evidence>
<sequence length="139" mass="14361">MKHRLVATAVVALAVLAGGLGCSRTETVPPKTARITVDGNTRTSHAVSCTQVEWLVTVDIGAAPGNVQAMLRLGSDDPKAESVNINNVDGFTGLADAGVGKAEATFTNGTYRITGTAQGTNTEDPSTPKTADFKIETQC</sequence>
<dbReference type="GO" id="GO:0016020">
    <property type="term" value="C:membrane"/>
    <property type="evidence" value="ECO:0007669"/>
    <property type="project" value="InterPro"/>
</dbReference>
<keyword evidence="3" id="KW-0472">Membrane</keyword>
<organism evidence="6 7">
    <name type="scientific">Mycobacterium heckeshornense</name>
    <dbReference type="NCBI Taxonomy" id="110505"/>
    <lineage>
        <taxon>Bacteria</taxon>
        <taxon>Bacillati</taxon>
        <taxon>Actinomycetota</taxon>
        <taxon>Actinomycetes</taxon>
        <taxon>Mycobacteriales</taxon>
        <taxon>Mycobacteriaceae</taxon>
        <taxon>Mycobacterium</taxon>
    </lineage>
</organism>
<gene>
    <name evidence="6" type="primary">lppE</name>
    <name evidence="6" type="ORF">MHEC_15620</name>
</gene>